<dbReference type="PANTHER" id="PTHR43311:SF2">
    <property type="entry name" value="GLUTAMATE--TRNA LIGASE, MITOCHONDRIAL-RELATED"/>
    <property type="match status" value="1"/>
</dbReference>
<evidence type="ECO:0000256" key="6">
    <source>
        <dbReference type="ARBA" id="ARBA00022917"/>
    </source>
</evidence>
<protein>
    <recommendedName>
        <fullName evidence="8">Glutamate--tRNA ligase</fullName>
        <ecNumber evidence="8">6.1.1.17</ecNumber>
    </recommendedName>
    <alternativeName>
        <fullName evidence="8">Glutamyl-tRNA synthetase</fullName>
        <shortName evidence="8">GluRS</shortName>
    </alternativeName>
</protein>
<dbReference type="InterPro" id="IPR000924">
    <property type="entry name" value="Glu/Gln-tRNA-synth"/>
</dbReference>
<dbReference type="InterPro" id="IPR020751">
    <property type="entry name" value="aa-tRNA-synth_I_codon-bd_sub2"/>
</dbReference>
<keyword evidence="12" id="KW-1185">Reference proteome</keyword>
<evidence type="ECO:0000256" key="1">
    <source>
        <dbReference type="ARBA" id="ARBA00007894"/>
    </source>
</evidence>
<keyword evidence="2 8" id="KW-0963">Cytoplasm</keyword>
<comment type="caution">
    <text evidence="11">The sequence shown here is derived from an EMBL/GenBank/DDBJ whole genome shotgun (WGS) entry which is preliminary data.</text>
</comment>
<dbReference type="RefSeq" id="WP_103805786.1">
    <property type="nucleotide sequence ID" value="NZ_PQVG01000004.1"/>
</dbReference>
<comment type="subcellular location">
    <subcellularLocation>
        <location evidence="8">Cytoplasm</location>
    </subcellularLocation>
</comment>
<feature type="short sequence motif" description="'HIGH' region" evidence="8">
    <location>
        <begin position="11"/>
        <end position="21"/>
    </location>
</feature>
<dbReference type="Gene3D" id="3.40.50.620">
    <property type="entry name" value="HUPs"/>
    <property type="match status" value="1"/>
</dbReference>
<feature type="domain" description="Glutamyl/glutaminyl-tRNA synthetase class Ib catalytic" evidence="9">
    <location>
        <begin position="5"/>
        <end position="342"/>
    </location>
</feature>
<feature type="domain" description="Aminoacyl-tRNA synthetase class I anticodon-binding" evidence="10">
    <location>
        <begin position="373"/>
        <end position="497"/>
    </location>
</feature>
<dbReference type="InterPro" id="IPR008925">
    <property type="entry name" value="aa_tRNA-synth_I_cd-bd_sf"/>
</dbReference>
<reference evidence="11 12" key="1">
    <citation type="submission" date="2018-01" db="EMBL/GenBank/DDBJ databases">
        <authorList>
            <person name="Gaut B.S."/>
            <person name="Morton B.R."/>
            <person name="Clegg M.T."/>
            <person name="Duvall M.R."/>
        </authorList>
    </citation>
    <scope>NUCLEOTIDE SEQUENCE [LARGE SCALE GENOMIC DNA]</scope>
    <source>
        <strain evidence="11 12">HR-AY</strain>
    </source>
</reference>
<dbReference type="Proteomes" id="UP000237310">
    <property type="component" value="Unassembled WGS sequence"/>
</dbReference>
<comment type="function">
    <text evidence="8">Catalyzes the attachment of glutamate to tRNA(Glu) in a two-step reaction: glutamate is first activated by ATP to form Glu-AMP and then transferred to the acceptor end of tRNA(Glu).</text>
</comment>
<gene>
    <name evidence="8" type="primary">gltX</name>
    <name evidence="11" type="ORF">C3L50_08690</name>
</gene>
<evidence type="ECO:0000313" key="11">
    <source>
        <dbReference type="EMBL" id="POY39898.1"/>
    </source>
</evidence>
<dbReference type="InterPro" id="IPR004527">
    <property type="entry name" value="Glu-tRNA-ligase_bac/mito"/>
</dbReference>
<dbReference type="InterPro" id="IPR020058">
    <property type="entry name" value="Glu/Gln-tRNA-synth_Ib_cat-dom"/>
</dbReference>
<dbReference type="GO" id="GO:0000049">
    <property type="term" value="F:tRNA binding"/>
    <property type="evidence" value="ECO:0007669"/>
    <property type="project" value="InterPro"/>
</dbReference>
<dbReference type="GO" id="GO:0004818">
    <property type="term" value="F:glutamate-tRNA ligase activity"/>
    <property type="evidence" value="ECO:0007669"/>
    <property type="project" value="UniProtKB-UniRule"/>
</dbReference>
<dbReference type="InterPro" id="IPR001412">
    <property type="entry name" value="aa-tRNA-synth_I_CS"/>
</dbReference>
<evidence type="ECO:0000259" key="9">
    <source>
        <dbReference type="Pfam" id="PF00749"/>
    </source>
</evidence>
<dbReference type="InterPro" id="IPR049940">
    <property type="entry name" value="GluQ/Sye"/>
</dbReference>
<dbReference type="Pfam" id="PF00749">
    <property type="entry name" value="tRNA-synt_1c"/>
    <property type="match status" value="1"/>
</dbReference>
<comment type="caution">
    <text evidence="8">Lacks conserved residue(s) required for the propagation of feature annotation.</text>
</comment>
<dbReference type="InterPro" id="IPR045462">
    <property type="entry name" value="aa-tRNA-synth_I_cd-bd"/>
</dbReference>
<dbReference type="SUPFAM" id="SSF48163">
    <property type="entry name" value="An anticodon-binding domain of class I aminoacyl-tRNA synthetases"/>
    <property type="match status" value="1"/>
</dbReference>
<dbReference type="FunFam" id="3.40.50.620:FF:000127">
    <property type="entry name" value="Glutamate--tRNA ligase"/>
    <property type="match status" value="1"/>
</dbReference>
<dbReference type="AlphaFoldDB" id="A0A2S5ABE9"/>
<keyword evidence="4 8" id="KW-0547">Nucleotide-binding</keyword>
<dbReference type="PANTHER" id="PTHR43311">
    <property type="entry name" value="GLUTAMATE--TRNA LIGASE"/>
    <property type="match status" value="1"/>
</dbReference>
<dbReference type="HAMAP" id="MF_00022">
    <property type="entry name" value="Glu_tRNA_synth_type1"/>
    <property type="match status" value="1"/>
</dbReference>
<comment type="catalytic activity">
    <reaction evidence="8">
        <text>tRNA(Glu) + L-glutamate + ATP = L-glutamyl-tRNA(Glu) + AMP + diphosphate</text>
        <dbReference type="Rhea" id="RHEA:23540"/>
        <dbReference type="Rhea" id="RHEA-COMP:9663"/>
        <dbReference type="Rhea" id="RHEA-COMP:9680"/>
        <dbReference type="ChEBI" id="CHEBI:29985"/>
        <dbReference type="ChEBI" id="CHEBI:30616"/>
        <dbReference type="ChEBI" id="CHEBI:33019"/>
        <dbReference type="ChEBI" id="CHEBI:78442"/>
        <dbReference type="ChEBI" id="CHEBI:78520"/>
        <dbReference type="ChEBI" id="CHEBI:456215"/>
        <dbReference type="EC" id="6.1.1.17"/>
    </reaction>
</comment>
<keyword evidence="5 8" id="KW-0067">ATP-binding</keyword>
<dbReference type="InterPro" id="IPR033910">
    <property type="entry name" value="GluRS_core"/>
</dbReference>
<dbReference type="GO" id="GO:0005524">
    <property type="term" value="F:ATP binding"/>
    <property type="evidence" value="ECO:0007669"/>
    <property type="project" value="UniProtKB-UniRule"/>
</dbReference>
<sequence>MSRPIRVRFAPSPTGPLHIGGVRTALFNYLFAKKTKGVFFLRIEDTDQTRFVPGAEAYIMEALEWLGIAPDETIGKNEKFGPYRQSDRKDLYVQYAQQLIDSDWAYYAFDTPESLDFHRKQHEAEGKTFIYNHHNREKLDTSLVISAEETAKRIANGEHYVIRFKTPVDETLHLKDIIRGEVKFETNLLDDKVLFKSDGMPTYHLANIVDDYLMETTHVIRGEEWLPSMPLHVLLYKAFEWEAPEFAHLPLILKPVGNGKLSKRDGDKLGFPVFPLEWKTEEGVSSGYREKGFFPETVVNFLALLGWNDGTEQELFSLEELVEKFDLSRVHKAGAKFDPEKNKWFNHQYLIKQNDADLAKSFASILEEKGISTALDLTKIVSLIKERAHFVSEFWDLSDYFFQAPITYDEKARKNWKEETPALMQELISVLEEISDFTSLNIETIVKDWMTKNEIGMGKVMQPFRLSLVGALKGPHLFDIVELIGKEETIQRIEKAIATL</sequence>
<evidence type="ECO:0000259" key="10">
    <source>
        <dbReference type="Pfam" id="PF19269"/>
    </source>
</evidence>
<name>A0A2S5ABE9_9FLAO</name>
<dbReference type="OrthoDB" id="9807503at2"/>
<dbReference type="InterPro" id="IPR014729">
    <property type="entry name" value="Rossmann-like_a/b/a_fold"/>
</dbReference>
<evidence type="ECO:0000256" key="7">
    <source>
        <dbReference type="ARBA" id="ARBA00023146"/>
    </source>
</evidence>
<accession>A0A2S5ABE9</accession>
<comment type="similarity">
    <text evidence="1 8">Belongs to the class-I aminoacyl-tRNA synthetase family. Glutamate--tRNA ligase type 1 subfamily.</text>
</comment>
<comment type="subunit">
    <text evidence="8">Monomer.</text>
</comment>
<dbReference type="GO" id="GO:0006424">
    <property type="term" value="P:glutamyl-tRNA aminoacylation"/>
    <property type="evidence" value="ECO:0007669"/>
    <property type="project" value="UniProtKB-UniRule"/>
</dbReference>
<keyword evidence="7 8" id="KW-0030">Aminoacyl-tRNA synthetase</keyword>
<feature type="binding site" evidence="8">
    <location>
        <position position="263"/>
    </location>
    <ligand>
        <name>ATP</name>
        <dbReference type="ChEBI" id="CHEBI:30616"/>
    </ligand>
</feature>
<dbReference type="NCBIfam" id="TIGR00464">
    <property type="entry name" value="gltX_bact"/>
    <property type="match status" value="1"/>
</dbReference>
<evidence type="ECO:0000256" key="5">
    <source>
        <dbReference type="ARBA" id="ARBA00022840"/>
    </source>
</evidence>
<feature type="short sequence motif" description="'KMSKS' region" evidence="8">
    <location>
        <begin position="260"/>
        <end position="264"/>
    </location>
</feature>
<dbReference type="EC" id="6.1.1.17" evidence="8"/>
<dbReference type="PROSITE" id="PS00178">
    <property type="entry name" value="AA_TRNA_LIGASE_I"/>
    <property type="match status" value="1"/>
</dbReference>
<dbReference type="GO" id="GO:0005829">
    <property type="term" value="C:cytosol"/>
    <property type="evidence" value="ECO:0007669"/>
    <property type="project" value="TreeGrafter"/>
</dbReference>
<keyword evidence="6 8" id="KW-0648">Protein biosynthesis</keyword>
<evidence type="ECO:0000256" key="3">
    <source>
        <dbReference type="ARBA" id="ARBA00022598"/>
    </source>
</evidence>
<dbReference type="GO" id="GO:0008270">
    <property type="term" value="F:zinc ion binding"/>
    <property type="evidence" value="ECO:0007669"/>
    <property type="project" value="InterPro"/>
</dbReference>
<dbReference type="EMBL" id="PQVG01000004">
    <property type="protein sequence ID" value="POY39898.1"/>
    <property type="molecule type" value="Genomic_DNA"/>
</dbReference>
<evidence type="ECO:0000313" key="12">
    <source>
        <dbReference type="Proteomes" id="UP000237310"/>
    </source>
</evidence>
<evidence type="ECO:0000256" key="2">
    <source>
        <dbReference type="ARBA" id="ARBA00022490"/>
    </source>
</evidence>
<dbReference type="Gene3D" id="1.10.10.350">
    <property type="match status" value="1"/>
</dbReference>
<dbReference type="CDD" id="cd00808">
    <property type="entry name" value="GluRS_core"/>
    <property type="match status" value="1"/>
</dbReference>
<evidence type="ECO:0000256" key="4">
    <source>
        <dbReference type="ARBA" id="ARBA00022741"/>
    </source>
</evidence>
<evidence type="ECO:0000256" key="8">
    <source>
        <dbReference type="HAMAP-Rule" id="MF_00022"/>
    </source>
</evidence>
<proteinExistence type="inferred from homology"/>
<dbReference type="Pfam" id="PF19269">
    <property type="entry name" value="Anticodon_2"/>
    <property type="match status" value="1"/>
</dbReference>
<organism evidence="11 12">
    <name type="scientific">Flavobacterium alvei</name>
    <dbReference type="NCBI Taxonomy" id="2080416"/>
    <lineage>
        <taxon>Bacteria</taxon>
        <taxon>Pseudomonadati</taxon>
        <taxon>Bacteroidota</taxon>
        <taxon>Flavobacteriia</taxon>
        <taxon>Flavobacteriales</taxon>
        <taxon>Flavobacteriaceae</taxon>
        <taxon>Flavobacterium</taxon>
    </lineage>
</organism>
<keyword evidence="3 8" id="KW-0436">Ligase</keyword>
<dbReference type="PRINTS" id="PR00987">
    <property type="entry name" value="TRNASYNTHGLU"/>
</dbReference>
<dbReference type="SUPFAM" id="SSF52374">
    <property type="entry name" value="Nucleotidylyl transferase"/>
    <property type="match status" value="1"/>
</dbReference>